<evidence type="ECO:0000313" key="2">
    <source>
        <dbReference type="EMBL" id="MBG6092523.1"/>
    </source>
</evidence>
<protein>
    <submittedName>
        <fullName evidence="2">Energy-coupling factor transporter transmembrane protein EcfT</fullName>
    </submittedName>
</protein>
<name>A0A931GLW9_9ACTN</name>
<gene>
    <name evidence="2" type="ORF">IW256_006636</name>
</gene>
<evidence type="ECO:0000256" key="1">
    <source>
        <dbReference type="SAM" id="Phobius"/>
    </source>
</evidence>
<feature type="transmembrane region" description="Helical" evidence="1">
    <location>
        <begin position="26"/>
        <end position="46"/>
    </location>
</feature>
<dbReference type="InterPro" id="IPR043727">
    <property type="entry name" value="Lmo0937-like"/>
</dbReference>
<dbReference type="RefSeq" id="WP_231404032.1">
    <property type="nucleotide sequence ID" value="NZ_BAABES010000009.1"/>
</dbReference>
<accession>A0A931GLW9</accession>
<dbReference type="EMBL" id="JADOUA010000001">
    <property type="protein sequence ID" value="MBG6092523.1"/>
    <property type="molecule type" value="Genomic_DNA"/>
</dbReference>
<comment type="caution">
    <text evidence="2">The sequence shown here is derived from an EMBL/GenBank/DDBJ whole genome shotgun (WGS) entry which is preliminary data.</text>
</comment>
<proteinExistence type="predicted"/>
<keyword evidence="3" id="KW-1185">Reference proteome</keyword>
<sequence length="57" mass="6394">MPWLMIVVLLLVLALAGAGFALKLLWILAAVLLVLWLAGFVARSTGPSGRRSRWYRW</sequence>
<keyword evidence="1" id="KW-1133">Transmembrane helix</keyword>
<organism evidence="2 3">
    <name type="scientific">Actinomadura viridis</name>
    <dbReference type="NCBI Taxonomy" id="58110"/>
    <lineage>
        <taxon>Bacteria</taxon>
        <taxon>Bacillati</taxon>
        <taxon>Actinomycetota</taxon>
        <taxon>Actinomycetes</taxon>
        <taxon>Streptosporangiales</taxon>
        <taxon>Thermomonosporaceae</taxon>
        <taxon>Actinomadura</taxon>
    </lineage>
</organism>
<keyword evidence="1 2" id="KW-0812">Transmembrane</keyword>
<dbReference type="AlphaFoldDB" id="A0A931GLW9"/>
<keyword evidence="1" id="KW-0472">Membrane</keyword>
<dbReference type="Proteomes" id="UP000614047">
    <property type="component" value="Unassembled WGS sequence"/>
</dbReference>
<reference evidence="2" key="1">
    <citation type="submission" date="2020-11" db="EMBL/GenBank/DDBJ databases">
        <title>Sequencing the genomes of 1000 actinobacteria strains.</title>
        <authorList>
            <person name="Klenk H.-P."/>
        </authorList>
    </citation>
    <scope>NUCLEOTIDE SEQUENCE</scope>
    <source>
        <strain evidence="2">DSM 43175</strain>
    </source>
</reference>
<dbReference type="Pfam" id="PF18919">
    <property type="entry name" value="DUF5670"/>
    <property type="match status" value="1"/>
</dbReference>
<evidence type="ECO:0000313" key="3">
    <source>
        <dbReference type="Proteomes" id="UP000614047"/>
    </source>
</evidence>